<dbReference type="Proteomes" id="UP000216840">
    <property type="component" value="Unassembled WGS sequence"/>
</dbReference>
<accession>A0A265UTJ2</accession>
<organism evidence="3 4">
    <name type="scientific">Winogradskyella aurantia</name>
    <dbReference type="NCBI Taxonomy" id="1915063"/>
    <lineage>
        <taxon>Bacteria</taxon>
        <taxon>Pseudomonadati</taxon>
        <taxon>Bacteroidota</taxon>
        <taxon>Flavobacteriia</taxon>
        <taxon>Flavobacteriales</taxon>
        <taxon>Flavobacteriaceae</taxon>
        <taxon>Winogradskyella</taxon>
    </lineage>
</organism>
<dbReference type="OrthoDB" id="1524472at2"/>
<comment type="caution">
    <text evidence="3">The sequence shown here is derived from an EMBL/GenBank/DDBJ whole genome shotgun (WGS) entry which is preliminary data.</text>
</comment>
<feature type="transmembrane region" description="Helical" evidence="1">
    <location>
        <begin position="27"/>
        <end position="49"/>
    </location>
</feature>
<proteinExistence type="predicted"/>
<dbReference type="RefSeq" id="WP_094968401.1">
    <property type="nucleotide sequence ID" value="NZ_NGJN01000004.1"/>
</dbReference>
<dbReference type="PANTHER" id="PTHR34473">
    <property type="entry name" value="UPF0699 TRANSMEMBRANE PROTEIN YDBS"/>
    <property type="match status" value="1"/>
</dbReference>
<protein>
    <recommendedName>
        <fullName evidence="2">YdbS-like PH domain-containing protein</fullName>
    </recommendedName>
</protein>
<dbReference type="PANTHER" id="PTHR34473:SF2">
    <property type="entry name" value="UPF0699 TRANSMEMBRANE PROTEIN YDBT"/>
    <property type="match status" value="1"/>
</dbReference>
<name>A0A265UTJ2_9FLAO</name>
<keyword evidence="1" id="KW-1133">Transmembrane helix</keyword>
<dbReference type="EMBL" id="NGJN01000004">
    <property type="protein sequence ID" value="OZV68635.1"/>
    <property type="molecule type" value="Genomic_DNA"/>
</dbReference>
<feature type="transmembrane region" description="Helical" evidence="1">
    <location>
        <begin position="61"/>
        <end position="82"/>
    </location>
</feature>
<reference evidence="3 4" key="1">
    <citation type="submission" date="2017-05" db="EMBL/GenBank/DDBJ databases">
        <title>The draft genome sequence of Idiomarina salinarum WNB302.</title>
        <authorList>
            <person name="Sun Y."/>
            <person name="Chen B."/>
            <person name="Du Z."/>
        </authorList>
    </citation>
    <scope>NUCLEOTIDE SEQUENCE [LARGE SCALE GENOMIC DNA]</scope>
    <source>
        <strain evidence="3 4">WNB302</strain>
    </source>
</reference>
<feature type="domain" description="YdbS-like PH" evidence="2">
    <location>
        <begin position="87"/>
        <end position="158"/>
    </location>
</feature>
<evidence type="ECO:0000313" key="4">
    <source>
        <dbReference type="Proteomes" id="UP000216840"/>
    </source>
</evidence>
<sequence length="171" mass="19555">MFANNQIDVSSLPKVEHLEMHPIHRNYLYVLFINIFLVYGSIILGLVIIRTFSDDQSFNQFALYAVCALTVISLFTSILYYLGFKKRKYAMREKDITYSHGYLVTKTITLPHNRIQHLEIARSFLARKLGLSTLKIYSAGESGGDIAIKGLPKDVAETQYAFLTKVINERL</sequence>
<dbReference type="Pfam" id="PF03703">
    <property type="entry name" value="bPH_2"/>
    <property type="match status" value="1"/>
</dbReference>
<gene>
    <name evidence="3" type="ORF">CA834_09220</name>
</gene>
<keyword evidence="4" id="KW-1185">Reference proteome</keyword>
<dbReference type="AlphaFoldDB" id="A0A265UTJ2"/>
<keyword evidence="1" id="KW-0472">Membrane</keyword>
<keyword evidence="1" id="KW-0812">Transmembrane</keyword>
<dbReference type="InterPro" id="IPR005182">
    <property type="entry name" value="YdbS-like_PH"/>
</dbReference>
<evidence type="ECO:0000313" key="3">
    <source>
        <dbReference type="EMBL" id="OZV68635.1"/>
    </source>
</evidence>
<evidence type="ECO:0000256" key="1">
    <source>
        <dbReference type="SAM" id="Phobius"/>
    </source>
</evidence>
<evidence type="ECO:0000259" key="2">
    <source>
        <dbReference type="Pfam" id="PF03703"/>
    </source>
</evidence>